<dbReference type="GO" id="GO:0006400">
    <property type="term" value="P:tRNA modification"/>
    <property type="evidence" value="ECO:0007669"/>
    <property type="project" value="UniProtKB-ARBA"/>
</dbReference>
<dbReference type="PANTHER" id="PTHR12435">
    <property type="match status" value="1"/>
</dbReference>
<dbReference type="Pfam" id="PF08433">
    <property type="entry name" value="KTI12"/>
    <property type="match status" value="1"/>
</dbReference>
<protein>
    <recommendedName>
        <fullName evidence="4">Protein KTI12 homolog</fullName>
    </recommendedName>
</protein>
<dbReference type="Proteomes" id="UP000051574">
    <property type="component" value="Unassembled WGS sequence"/>
</dbReference>
<dbReference type="InterPro" id="IPR013641">
    <property type="entry name" value="KTI12/PSTK"/>
</dbReference>
<dbReference type="CDD" id="cd02019">
    <property type="entry name" value="NK"/>
    <property type="match status" value="1"/>
</dbReference>
<name>A0A0T6BH03_9SCAR</name>
<dbReference type="EMBL" id="LJIG01000320">
    <property type="protein sequence ID" value="KRT86620.1"/>
    <property type="molecule type" value="Genomic_DNA"/>
</dbReference>
<comment type="caution">
    <text evidence="5">The sequence shown here is derived from an EMBL/GenBank/DDBJ whole genome shotgun (WGS) entry which is preliminary data.</text>
</comment>
<dbReference type="SUPFAM" id="SSF52540">
    <property type="entry name" value="P-loop containing nucleoside triphosphate hydrolases"/>
    <property type="match status" value="1"/>
</dbReference>
<keyword evidence="1" id="KW-0547">Nucleotide-binding</keyword>
<keyword evidence="6" id="KW-1185">Reference proteome</keyword>
<comment type="similarity">
    <text evidence="3">Belongs to the KTI12 family.</text>
</comment>
<proteinExistence type="inferred from homology"/>
<dbReference type="FunFam" id="3.40.50.300:FF:000827">
    <property type="entry name" value="KTI12 chromatin-associated homolog"/>
    <property type="match status" value="1"/>
</dbReference>
<accession>A0A0T6BH03</accession>
<reference evidence="5 6" key="1">
    <citation type="submission" date="2015-09" db="EMBL/GenBank/DDBJ databases">
        <title>Draft genome of the scarab beetle Oryctes borbonicus.</title>
        <authorList>
            <person name="Meyer J.M."/>
            <person name="Markov G.V."/>
            <person name="Baskaran P."/>
            <person name="Herrmann M."/>
            <person name="Sommer R.J."/>
            <person name="Roedelsperger C."/>
        </authorList>
    </citation>
    <scope>NUCLEOTIDE SEQUENCE [LARGE SCALE GENOMIC DNA]</scope>
    <source>
        <strain evidence="5">OB123</strain>
        <tissue evidence="5">Whole animal</tissue>
    </source>
</reference>
<gene>
    <name evidence="5" type="ORF">AMK59_2795</name>
</gene>
<dbReference type="GO" id="GO:0006357">
    <property type="term" value="P:regulation of transcription by RNA polymerase II"/>
    <property type="evidence" value="ECO:0007669"/>
    <property type="project" value="UniProtKB-ARBA"/>
</dbReference>
<evidence type="ECO:0000256" key="4">
    <source>
        <dbReference type="ARBA" id="ARBA00026170"/>
    </source>
</evidence>
<dbReference type="GO" id="GO:0005524">
    <property type="term" value="F:ATP binding"/>
    <property type="evidence" value="ECO:0007669"/>
    <property type="project" value="UniProtKB-KW"/>
</dbReference>
<evidence type="ECO:0000256" key="3">
    <source>
        <dbReference type="ARBA" id="ARBA00025768"/>
    </source>
</evidence>
<evidence type="ECO:0000256" key="1">
    <source>
        <dbReference type="ARBA" id="ARBA00022741"/>
    </source>
</evidence>
<evidence type="ECO:0000313" key="6">
    <source>
        <dbReference type="Proteomes" id="UP000051574"/>
    </source>
</evidence>
<dbReference type="AlphaFoldDB" id="A0A0T6BH03"/>
<organism evidence="5 6">
    <name type="scientific">Oryctes borbonicus</name>
    <dbReference type="NCBI Taxonomy" id="1629725"/>
    <lineage>
        <taxon>Eukaryota</taxon>
        <taxon>Metazoa</taxon>
        <taxon>Ecdysozoa</taxon>
        <taxon>Arthropoda</taxon>
        <taxon>Hexapoda</taxon>
        <taxon>Insecta</taxon>
        <taxon>Pterygota</taxon>
        <taxon>Neoptera</taxon>
        <taxon>Endopterygota</taxon>
        <taxon>Coleoptera</taxon>
        <taxon>Polyphaga</taxon>
        <taxon>Scarabaeiformia</taxon>
        <taxon>Scarabaeidae</taxon>
        <taxon>Dynastinae</taxon>
        <taxon>Oryctes</taxon>
    </lineage>
</organism>
<dbReference type="OrthoDB" id="9972657at2759"/>
<sequence length="277" mass="31973">MPLVIITGVPSSGKTTRAKELKEYFEGLNREVHIISEYEQLIKAGFNKNELYQDSSKEKHIRGILKSEVLRLLRSDNVIILDALNYIKGYRYELYCGSKANRSTQCTLLTQINYEEAWRLNDSQSEKSEKYQRSIFDALVFRYEEPDGKNRWDAPLFVTFPDRTLEFDDIAKALLGKKAPPPNMSTQNAPLSSTNFLYDLNRVVKDVTDKIIKYINNGARGEIRVPGYEDLSIDVTNITVQKLVILSRQYVVYSKMHAPNIKQVPQLYIQYLRSNLS</sequence>
<evidence type="ECO:0000256" key="2">
    <source>
        <dbReference type="ARBA" id="ARBA00022840"/>
    </source>
</evidence>
<dbReference type="InterPro" id="IPR027417">
    <property type="entry name" value="P-loop_NTPase"/>
</dbReference>
<dbReference type="Gene3D" id="3.40.50.300">
    <property type="entry name" value="P-loop containing nucleotide triphosphate hydrolases"/>
    <property type="match status" value="1"/>
</dbReference>
<evidence type="ECO:0000313" key="5">
    <source>
        <dbReference type="EMBL" id="KRT86620.1"/>
    </source>
</evidence>
<keyword evidence="2" id="KW-0067">ATP-binding</keyword>